<feature type="compositionally biased region" description="Polar residues" evidence="1">
    <location>
        <begin position="477"/>
        <end position="487"/>
    </location>
</feature>
<feature type="region of interest" description="Disordered" evidence="1">
    <location>
        <begin position="823"/>
        <end position="862"/>
    </location>
</feature>
<feature type="region of interest" description="Disordered" evidence="1">
    <location>
        <begin position="588"/>
        <end position="636"/>
    </location>
</feature>
<dbReference type="OrthoDB" id="2384430at2759"/>
<organism evidence="2 3">
    <name type="scientific">Elsinoe australis</name>
    <dbReference type="NCBI Taxonomy" id="40998"/>
    <lineage>
        <taxon>Eukaryota</taxon>
        <taxon>Fungi</taxon>
        <taxon>Dikarya</taxon>
        <taxon>Ascomycota</taxon>
        <taxon>Pezizomycotina</taxon>
        <taxon>Dothideomycetes</taxon>
        <taxon>Dothideomycetidae</taxon>
        <taxon>Myriangiales</taxon>
        <taxon>Elsinoaceae</taxon>
        <taxon>Elsinoe</taxon>
    </lineage>
</organism>
<dbReference type="SMART" id="SM00671">
    <property type="entry name" value="SEL1"/>
    <property type="match status" value="3"/>
</dbReference>
<dbReference type="SUPFAM" id="SSF81901">
    <property type="entry name" value="HCP-like"/>
    <property type="match status" value="1"/>
</dbReference>
<feature type="region of interest" description="Disordered" evidence="1">
    <location>
        <begin position="217"/>
        <end position="522"/>
    </location>
</feature>
<dbReference type="Gene3D" id="1.25.40.10">
    <property type="entry name" value="Tetratricopeptide repeat domain"/>
    <property type="match status" value="1"/>
</dbReference>
<dbReference type="STRING" id="40998.A0A2P8AE16"/>
<evidence type="ECO:0000256" key="1">
    <source>
        <dbReference type="SAM" id="MobiDB-lite"/>
    </source>
</evidence>
<dbReference type="InterPro" id="IPR006597">
    <property type="entry name" value="Sel1-like"/>
</dbReference>
<dbReference type="GO" id="GO:0032153">
    <property type="term" value="C:cell division site"/>
    <property type="evidence" value="ECO:0007669"/>
    <property type="project" value="TreeGrafter"/>
</dbReference>
<dbReference type="Proteomes" id="UP000243723">
    <property type="component" value="Unassembled WGS sequence"/>
</dbReference>
<dbReference type="InterPro" id="IPR011990">
    <property type="entry name" value="TPR-like_helical_dom_sf"/>
</dbReference>
<dbReference type="AlphaFoldDB" id="A0A2P8AE16"/>
<feature type="compositionally biased region" description="Basic residues" evidence="1">
    <location>
        <begin position="842"/>
        <end position="856"/>
    </location>
</feature>
<reference evidence="2 3" key="1">
    <citation type="submission" date="2017-05" db="EMBL/GenBank/DDBJ databases">
        <title>Draft genome sequence of Elsinoe australis.</title>
        <authorList>
            <person name="Cheng Q."/>
        </authorList>
    </citation>
    <scope>NUCLEOTIDE SEQUENCE [LARGE SCALE GENOMIC DNA]</scope>
    <source>
        <strain evidence="2 3">NL1</strain>
    </source>
</reference>
<sequence length="862" mass="94692">MSLAVEKVRAWQGPLVFCGSWRTERDNDTTQNEDKRAFALPFTIHLFSLQFTARDSKIILPHPRIKKSCLLGQLNTFGTLPKENRLRPSQDFSLPAQPTVPQIYTLDLSQEQVYIFVQLLDSQTGDKVVARIMSKRPGNLDLSEANKAPADLTSPRGRFYLDLPSPRVGEVPPALSPLDAFAQHSRMLARKFEESQRKGKRISRLDTLEVASEIGKRPTYFRSPSGTSEHADLDNEEDEPLPPLPNLPIRHATPAGPDRPISHYPMFGSADDESKRNTTASDAYFDAPEPPKASESYFGFQVPRADSPEPYESKVVPPGAASPAVPSLTGSIDSLQSSQPRTNTDESTTNYRQDRSLAPPRSPPHLGGKKSLMSIRSVMDSADEELVPPRKFSESSQISRARSPFTPDPQLASRSPSIMSDHSAFHEDFRRPSFNFSRPLSSSGSKDFPTFRPPLSQAHSFDSRPSYDVGRDKSPLRQASGSSTNSRFSERGRTGYRGNDASSQSGDDSSIDARQAGAGAPSYTYAKFDLPRGRTVDRSSVAARNSWIHNQFKWEDGADDISSMGEPSPIIPSDGFNRPFKHALDLQKTRSASADGRGSLTPTRPTHRSTPSSPSVHSHSTDRTIRAHQKNSPSQEIANMSAEEHLEKGIECHSNGSLNKSTYHLRHAAKAGHPTGMLLYALACRHGWGMRANQAEGVQWLKKAVDSSSLEMIEANDSSREGAQASKSRKAQYALAIYELGMSYMNGWGTPKDKALAVRCFEIAGNWGDCDALAEAGFCYTQGTGVKKDLKKAAALYRRAAEMGMSMAGNSWIYKQKYMDEPTASPAGVKSPNPSNSDKSAKGRSRARSLFGRKKSYNTAAA</sequence>
<evidence type="ECO:0000313" key="2">
    <source>
        <dbReference type="EMBL" id="PSK58700.1"/>
    </source>
</evidence>
<keyword evidence="3" id="KW-1185">Reference proteome</keyword>
<dbReference type="EMBL" id="NHZQ01000016">
    <property type="protein sequence ID" value="PSK58700.1"/>
    <property type="molecule type" value="Genomic_DNA"/>
</dbReference>
<dbReference type="PANTHER" id="PTHR43628:SF11">
    <property type="entry name" value="PROTEIN DSF2"/>
    <property type="match status" value="1"/>
</dbReference>
<feature type="compositionally biased region" description="Polar residues" evidence="1">
    <location>
        <begin position="328"/>
        <end position="351"/>
    </location>
</feature>
<dbReference type="Pfam" id="PF08238">
    <property type="entry name" value="Sel1"/>
    <property type="match status" value="3"/>
</dbReference>
<dbReference type="InterPro" id="IPR052945">
    <property type="entry name" value="Mitotic_Regulator"/>
</dbReference>
<accession>A0A2P8AE16</accession>
<proteinExistence type="predicted"/>
<comment type="caution">
    <text evidence="2">The sequence shown here is derived from an EMBL/GenBank/DDBJ whole genome shotgun (WGS) entry which is preliminary data.</text>
</comment>
<dbReference type="PANTHER" id="PTHR43628">
    <property type="entry name" value="ACTIVATOR OF C KINASE PROTEIN 1-RELATED"/>
    <property type="match status" value="1"/>
</dbReference>
<gene>
    <name evidence="2" type="ORF">B9Z65_6715</name>
</gene>
<feature type="compositionally biased region" description="Low complexity" evidence="1">
    <location>
        <begin position="313"/>
        <end position="327"/>
    </location>
</feature>
<evidence type="ECO:0000313" key="3">
    <source>
        <dbReference type="Proteomes" id="UP000243723"/>
    </source>
</evidence>
<feature type="compositionally biased region" description="Low complexity" evidence="1">
    <location>
        <begin position="601"/>
        <end position="618"/>
    </location>
</feature>
<feature type="compositionally biased region" description="Polar residues" evidence="1">
    <location>
        <begin position="434"/>
        <end position="445"/>
    </location>
</feature>
<name>A0A2P8AE16_9PEZI</name>
<protein>
    <submittedName>
        <fullName evidence="2">Protein DSF2</fullName>
    </submittedName>
</protein>
<dbReference type="GO" id="GO:0010972">
    <property type="term" value="P:negative regulation of G2/M transition of mitotic cell cycle"/>
    <property type="evidence" value="ECO:0007669"/>
    <property type="project" value="TreeGrafter"/>
</dbReference>